<dbReference type="Proteomes" id="UP001343724">
    <property type="component" value="Unassembled WGS sequence"/>
</dbReference>
<feature type="domain" description="Pyruvate/ketoisovalerate oxidoreductase catalytic" evidence="2">
    <location>
        <begin position="13"/>
        <end position="176"/>
    </location>
</feature>
<dbReference type="EMBL" id="JAYMFH010000003">
    <property type="protein sequence ID" value="MEC4294229.1"/>
    <property type="molecule type" value="Genomic_DNA"/>
</dbReference>
<reference evidence="3 4" key="1">
    <citation type="submission" date="2024-01" db="EMBL/GenBank/DDBJ databases">
        <title>novel species in genus Adlercreutzia.</title>
        <authorList>
            <person name="Liu X."/>
        </authorList>
    </citation>
    <scope>NUCLEOTIDE SEQUENCE [LARGE SCALE GENOMIC DNA]</scope>
    <source>
        <strain evidence="3 4">R22</strain>
    </source>
</reference>
<evidence type="ECO:0000256" key="1">
    <source>
        <dbReference type="ARBA" id="ARBA00023002"/>
    </source>
</evidence>
<keyword evidence="4" id="KW-1185">Reference proteome</keyword>
<evidence type="ECO:0000313" key="4">
    <source>
        <dbReference type="Proteomes" id="UP001343724"/>
    </source>
</evidence>
<name>A0ABU6IWK8_9ACTN</name>
<dbReference type="InterPro" id="IPR002869">
    <property type="entry name" value="Pyrv_flavodox_OxRed_cen"/>
</dbReference>
<dbReference type="Pfam" id="PF01558">
    <property type="entry name" value="POR"/>
    <property type="match status" value="1"/>
</dbReference>
<proteinExistence type="predicted"/>
<organism evidence="3 4">
    <name type="scientific">Adlercreutzia shanghongiae</name>
    <dbReference type="NCBI Taxonomy" id="3111773"/>
    <lineage>
        <taxon>Bacteria</taxon>
        <taxon>Bacillati</taxon>
        <taxon>Actinomycetota</taxon>
        <taxon>Coriobacteriia</taxon>
        <taxon>Eggerthellales</taxon>
        <taxon>Eggerthellaceae</taxon>
        <taxon>Adlercreutzia</taxon>
    </lineage>
</organism>
<comment type="caution">
    <text evidence="3">The sequence shown here is derived from an EMBL/GenBank/DDBJ whole genome shotgun (WGS) entry which is preliminary data.</text>
</comment>
<evidence type="ECO:0000259" key="2">
    <source>
        <dbReference type="Pfam" id="PF01558"/>
    </source>
</evidence>
<dbReference type="SUPFAM" id="SSF53323">
    <property type="entry name" value="Pyruvate-ferredoxin oxidoreductase, PFOR, domain III"/>
    <property type="match status" value="1"/>
</dbReference>
<dbReference type="PANTHER" id="PTHR42730">
    <property type="entry name" value="2-OXOGLUTARATE SYNTHASE SUBUNIT KORC"/>
    <property type="match status" value="1"/>
</dbReference>
<sequence length="177" mass="18304">MDRELQCVIAGFGGQGSLFAGKVIATAGLIEDREVSWMPSYGPEMRGGTANCSVTLADEPIGSPLVLHPNALIALNQPSFDKFLPTVAAGGIVVADTAMVPDLREAAGVTVIGIPAAKLCEEAGIKGLGNIVLIGKLWAEFPFCERETLEGALASVAGKKPAMLEKNKIALGLGMEA</sequence>
<dbReference type="InterPro" id="IPR052554">
    <property type="entry name" value="2-oxoglutarate_synth_KorC"/>
</dbReference>
<gene>
    <name evidence="3" type="ORF">VJ920_02770</name>
</gene>
<dbReference type="RefSeq" id="WP_326438869.1">
    <property type="nucleotide sequence ID" value="NZ_JAYMFH010000003.1"/>
</dbReference>
<dbReference type="InterPro" id="IPR019752">
    <property type="entry name" value="Pyrv/ketoisovalerate_OxRed_cat"/>
</dbReference>
<protein>
    <submittedName>
        <fullName evidence="3">2-oxoacid:acceptor oxidoreductase family protein</fullName>
    </submittedName>
</protein>
<dbReference type="Gene3D" id="3.40.920.10">
    <property type="entry name" value="Pyruvate-ferredoxin oxidoreductase, PFOR, domain III"/>
    <property type="match status" value="1"/>
</dbReference>
<evidence type="ECO:0000313" key="3">
    <source>
        <dbReference type="EMBL" id="MEC4294229.1"/>
    </source>
</evidence>
<accession>A0ABU6IWK8</accession>
<dbReference type="PANTHER" id="PTHR42730:SF1">
    <property type="entry name" value="2-OXOGLUTARATE SYNTHASE SUBUNIT KORC"/>
    <property type="match status" value="1"/>
</dbReference>
<keyword evidence="1" id="KW-0560">Oxidoreductase</keyword>